<accession>A0A8J4H9M3</accession>
<name>A0A8J4H9M3_9BACL</name>
<evidence type="ECO:0000313" key="2">
    <source>
        <dbReference type="Proteomes" id="UP000677918"/>
    </source>
</evidence>
<sequence>MAPALPIEMYELFEEIAFKIRLAITINQVWFLDMVQQVGPGKPLPYDKRLGVTEEEYEFFIGVDEYWKLMTIGETVIDVHKSDSSTELSGAAFRIAKRMVLNYKDNTITTEFGELPYKSEIVPSDGQTLTGRWAGHVWRLEKEMEYLQISIGQHEESGNIYIYIKKVQIGSKIEEFYMLHH</sequence>
<dbReference type="Proteomes" id="UP000677918">
    <property type="component" value="Unassembled WGS sequence"/>
</dbReference>
<reference evidence="1" key="1">
    <citation type="submission" date="2021-04" db="EMBL/GenBank/DDBJ databases">
        <title>Draft genome sequence of Xylanibacillus composti strain K13.</title>
        <authorList>
            <person name="Uke A."/>
            <person name="Chhe C."/>
            <person name="Baramee S."/>
            <person name="Kosugi A."/>
        </authorList>
    </citation>
    <scope>NUCLEOTIDE SEQUENCE</scope>
    <source>
        <strain evidence="1">K13</strain>
    </source>
</reference>
<keyword evidence="2" id="KW-1185">Reference proteome</keyword>
<proteinExistence type="predicted"/>
<protein>
    <submittedName>
        <fullName evidence="1">Uncharacterized protein</fullName>
    </submittedName>
</protein>
<dbReference type="EMBL" id="BOVK01000096">
    <property type="protein sequence ID" value="GIQ71493.1"/>
    <property type="molecule type" value="Genomic_DNA"/>
</dbReference>
<gene>
    <name evidence="1" type="ORF">XYCOK13_43170</name>
</gene>
<comment type="caution">
    <text evidence="1">The sequence shown here is derived from an EMBL/GenBank/DDBJ whole genome shotgun (WGS) entry which is preliminary data.</text>
</comment>
<evidence type="ECO:0000313" key="1">
    <source>
        <dbReference type="EMBL" id="GIQ71493.1"/>
    </source>
</evidence>
<organism evidence="1 2">
    <name type="scientific">Xylanibacillus composti</name>
    <dbReference type="NCBI Taxonomy" id="1572762"/>
    <lineage>
        <taxon>Bacteria</taxon>
        <taxon>Bacillati</taxon>
        <taxon>Bacillota</taxon>
        <taxon>Bacilli</taxon>
        <taxon>Bacillales</taxon>
        <taxon>Paenibacillaceae</taxon>
        <taxon>Xylanibacillus</taxon>
    </lineage>
</organism>
<dbReference type="RefSeq" id="WP_213414284.1">
    <property type="nucleotide sequence ID" value="NZ_BOVK01000096.1"/>
</dbReference>
<dbReference type="AlphaFoldDB" id="A0A8J4H9M3"/>